<organism evidence="1 2">
    <name type="scientific">Pseudomonas schmalbachii</name>
    <dbReference type="NCBI Taxonomy" id="2816993"/>
    <lineage>
        <taxon>Bacteria</taxon>
        <taxon>Pseudomonadati</taxon>
        <taxon>Pseudomonadota</taxon>
        <taxon>Gammaproteobacteria</taxon>
        <taxon>Pseudomonadales</taxon>
        <taxon>Pseudomonadaceae</taxon>
        <taxon>Pseudomonas</taxon>
    </lineage>
</organism>
<reference evidence="1 2" key="1">
    <citation type="submission" date="2020-12" db="EMBL/GenBank/DDBJ databases">
        <title>Pseudomonas schmalbachii sp. nov. isolated from millipede gut.</title>
        <authorList>
            <person name="Shelomi M."/>
        </authorList>
    </citation>
    <scope>NUCLEOTIDE SEQUENCE [LARGE SCALE GENOMIC DNA]</scope>
    <source>
        <strain evidence="1 2">Milli4</strain>
    </source>
</reference>
<proteinExistence type="predicted"/>
<accession>A0ABS3TKE7</accession>
<gene>
    <name evidence="1" type="ORF">JFY56_02790</name>
</gene>
<sequence length="55" mass="6146">MSMAETMMWLAAALNLLVAGHNLRVGACLRRDLRDSRRLLVLLGELGEAQIRSRP</sequence>
<dbReference type="Proteomes" id="UP000669060">
    <property type="component" value="Unassembled WGS sequence"/>
</dbReference>
<evidence type="ECO:0000313" key="1">
    <source>
        <dbReference type="EMBL" id="MBO3274144.1"/>
    </source>
</evidence>
<dbReference type="RefSeq" id="WP_208311943.1">
    <property type="nucleotide sequence ID" value="NZ_JAELYA010000001.1"/>
</dbReference>
<protein>
    <submittedName>
        <fullName evidence="1">Uncharacterized protein</fullName>
    </submittedName>
</protein>
<evidence type="ECO:0000313" key="2">
    <source>
        <dbReference type="Proteomes" id="UP000669060"/>
    </source>
</evidence>
<keyword evidence="2" id="KW-1185">Reference proteome</keyword>
<dbReference type="EMBL" id="JAELYA010000001">
    <property type="protein sequence ID" value="MBO3274144.1"/>
    <property type="molecule type" value="Genomic_DNA"/>
</dbReference>
<name>A0ABS3TKE7_9PSED</name>
<comment type="caution">
    <text evidence="1">The sequence shown here is derived from an EMBL/GenBank/DDBJ whole genome shotgun (WGS) entry which is preliminary data.</text>
</comment>